<feature type="transmembrane region" description="Helical" evidence="1">
    <location>
        <begin position="77"/>
        <end position="98"/>
    </location>
</feature>
<keyword evidence="1" id="KW-0812">Transmembrane</keyword>
<dbReference type="AlphaFoldDB" id="A0A7W6CL55"/>
<keyword evidence="1" id="KW-1133">Transmembrane helix</keyword>
<dbReference type="EMBL" id="JACIDX010000025">
    <property type="protein sequence ID" value="MBB3957495.1"/>
    <property type="molecule type" value="Genomic_DNA"/>
</dbReference>
<evidence type="ECO:0000313" key="2">
    <source>
        <dbReference type="EMBL" id="MBB3957495.1"/>
    </source>
</evidence>
<comment type="caution">
    <text evidence="2">The sequence shown here is derived from an EMBL/GenBank/DDBJ whole genome shotgun (WGS) entry which is preliminary data.</text>
</comment>
<dbReference type="RefSeq" id="WP_183628850.1">
    <property type="nucleotide sequence ID" value="NZ_JACIDX010000025.1"/>
</dbReference>
<proteinExistence type="predicted"/>
<evidence type="ECO:0000256" key="1">
    <source>
        <dbReference type="SAM" id="Phobius"/>
    </source>
</evidence>
<accession>A0A7W6CL55</accession>
<evidence type="ECO:0000313" key="3">
    <source>
        <dbReference type="Proteomes" id="UP000548867"/>
    </source>
</evidence>
<keyword evidence="1" id="KW-0472">Membrane</keyword>
<sequence length="113" mass="12327">MAHPHGLIRPWLAHVDAEIARPVFVHRVFNESGCSPRFISKIIMTAGIAAIGLLQASRPMGIEAALHLGWKQLRRQGSLVLSPAFAVVAFSIFVRGLMGPFCVAKQTVAEVER</sequence>
<protein>
    <submittedName>
        <fullName evidence="2">Uncharacterized protein</fullName>
    </submittedName>
</protein>
<name>A0A7W6CL55_9SPHN</name>
<gene>
    <name evidence="2" type="ORF">GGR38_004469</name>
</gene>
<reference evidence="2 3" key="1">
    <citation type="submission" date="2020-08" db="EMBL/GenBank/DDBJ databases">
        <title>Genomic Encyclopedia of Type Strains, Phase IV (KMG-IV): sequencing the most valuable type-strain genomes for metagenomic binning, comparative biology and taxonomic classification.</title>
        <authorList>
            <person name="Goeker M."/>
        </authorList>
    </citation>
    <scope>NUCLEOTIDE SEQUENCE [LARGE SCALE GENOMIC DNA]</scope>
    <source>
        <strain evidence="2 3">DSM 27057</strain>
    </source>
</reference>
<organism evidence="2 3">
    <name type="scientific">Novosphingobium sediminicola</name>
    <dbReference type="NCBI Taxonomy" id="563162"/>
    <lineage>
        <taxon>Bacteria</taxon>
        <taxon>Pseudomonadati</taxon>
        <taxon>Pseudomonadota</taxon>
        <taxon>Alphaproteobacteria</taxon>
        <taxon>Sphingomonadales</taxon>
        <taxon>Sphingomonadaceae</taxon>
        <taxon>Novosphingobium</taxon>
    </lineage>
</organism>
<keyword evidence="3" id="KW-1185">Reference proteome</keyword>
<dbReference type="Proteomes" id="UP000548867">
    <property type="component" value="Unassembled WGS sequence"/>
</dbReference>